<dbReference type="GO" id="GO:0080008">
    <property type="term" value="C:Cul4-RING E3 ubiquitin ligase complex"/>
    <property type="evidence" value="ECO:0007669"/>
    <property type="project" value="TreeGrafter"/>
</dbReference>
<organism evidence="4 5">
    <name type="scientific">Parathielavia hyrcaniae</name>
    <dbReference type="NCBI Taxonomy" id="113614"/>
    <lineage>
        <taxon>Eukaryota</taxon>
        <taxon>Fungi</taxon>
        <taxon>Dikarya</taxon>
        <taxon>Ascomycota</taxon>
        <taxon>Pezizomycotina</taxon>
        <taxon>Sordariomycetes</taxon>
        <taxon>Sordariomycetidae</taxon>
        <taxon>Sordariales</taxon>
        <taxon>Chaetomiaceae</taxon>
        <taxon>Parathielavia</taxon>
    </lineage>
</organism>
<feature type="compositionally biased region" description="Basic residues" evidence="3">
    <location>
        <begin position="399"/>
        <end position="412"/>
    </location>
</feature>
<protein>
    <submittedName>
        <fullName evidence="4">Uncharacterized protein</fullName>
    </submittedName>
</protein>
<evidence type="ECO:0000313" key="4">
    <source>
        <dbReference type="EMBL" id="KAK4102597.1"/>
    </source>
</evidence>
<dbReference type="AlphaFoldDB" id="A0AAN6T3E9"/>
<evidence type="ECO:0000256" key="1">
    <source>
        <dbReference type="ARBA" id="ARBA00022574"/>
    </source>
</evidence>
<dbReference type="PANTHER" id="PTHR44472:SF1">
    <property type="entry name" value="DDB1 AND CUL4 ASSOCIATED FACTOR 4"/>
    <property type="match status" value="1"/>
</dbReference>
<proteinExistence type="predicted"/>
<feature type="compositionally biased region" description="Pro residues" evidence="3">
    <location>
        <begin position="380"/>
        <end position="395"/>
    </location>
</feature>
<dbReference type="InterPro" id="IPR052254">
    <property type="entry name" value="CUL4-DDB1_E3_ligase_receptor"/>
</dbReference>
<feature type="region of interest" description="Disordered" evidence="3">
    <location>
        <begin position="36"/>
        <end position="60"/>
    </location>
</feature>
<dbReference type="Proteomes" id="UP001305647">
    <property type="component" value="Unassembled WGS sequence"/>
</dbReference>
<accession>A0AAN6T3E9</accession>
<keyword evidence="2" id="KW-0677">Repeat</keyword>
<reference evidence="4" key="1">
    <citation type="journal article" date="2023" name="Mol. Phylogenet. Evol.">
        <title>Genome-scale phylogeny and comparative genomics of the fungal order Sordariales.</title>
        <authorList>
            <person name="Hensen N."/>
            <person name="Bonometti L."/>
            <person name="Westerberg I."/>
            <person name="Brannstrom I.O."/>
            <person name="Guillou S."/>
            <person name="Cros-Aarteil S."/>
            <person name="Calhoun S."/>
            <person name="Haridas S."/>
            <person name="Kuo A."/>
            <person name="Mondo S."/>
            <person name="Pangilinan J."/>
            <person name="Riley R."/>
            <person name="LaButti K."/>
            <person name="Andreopoulos B."/>
            <person name="Lipzen A."/>
            <person name="Chen C."/>
            <person name="Yan M."/>
            <person name="Daum C."/>
            <person name="Ng V."/>
            <person name="Clum A."/>
            <person name="Steindorff A."/>
            <person name="Ohm R.A."/>
            <person name="Martin F."/>
            <person name="Silar P."/>
            <person name="Natvig D.O."/>
            <person name="Lalanne C."/>
            <person name="Gautier V."/>
            <person name="Ament-Velasquez S.L."/>
            <person name="Kruys A."/>
            <person name="Hutchinson M.I."/>
            <person name="Powell A.J."/>
            <person name="Barry K."/>
            <person name="Miller A.N."/>
            <person name="Grigoriev I.V."/>
            <person name="Debuchy R."/>
            <person name="Gladieux P."/>
            <person name="Hiltunen Thoren M."/>
            <person name="Johannesson H."/>
        </authorList>
    </citation>
    <scope>NUCLEOTIDE SEQUENCE</scope>
    <source>
        <strain evidence="4">CBS 757.83</strain>
    </source>
</reference>
<keyword evidence="1" id="KW-0853">WD repeat</keyword>
<name>A0AAN6T3E9_9PEZI</name>
<feature type="region of interest" description="Disordered" evidence="3">
    <location>
        <begin position="377"/>
        <end position="417"/>
    </location>
</feature>
<evidence type="ECO:0000256" key="3">
    <source>
        <dbReference type="SAM" id="MobiDB-lite"/>
    </source>
</evidence>
<dbReference type="InterPro" id="IPR036322">
    <property type="entry name" value="WD40_repeat_dom_sf"/>
</dbReference>
<feature type="region of interest" description="Disordered" evidence="3">
    <location>
        <begin position="275"/>
        <end position="300"/>
    </location>
</feature>
<dbReference type="SUPFAM" id="SSF50978">
    <property type="entry name" value="WD40 repeat-like"/>
    <property type="match status" value="1"/>
</dbReference>
<reference evidence="4" key="2">
    <citation type="submission" date="2023-05" db="EMBL/GenBank/DDBJ databases">
        <authorList>
            <consortium name="Lawrence Berkeley National Laboratory"/>
            <person name="Steindorff A."/>
            <person name="Hensen N."/>
            <person name="Bonometti L."/>
            <person name="Westerberg I."/>
            <person name="Brannstrom I.O."/>
            <person name="Guillou S."/>
            <person name="Cros-Aarteil S."/>
            <person name="Calhoun S."/>
            <person name="Haridas S."/>
            <person name="Kuo A."/>
            <person name="Mondo S."/>
            <person name="Pangilinan J."/>
            <person name="Riley R."/>
            <person name="Labutti K."/>
            <person name="Andreopoulos B."/>
            <person name="Lipzen A."/>
            <person name="Chen C."/>
            <person name="Yanf M."/>
            <person name="Daum C."/>
            <person name="Ng V."/>
            <person name="Clum A."/>
            <person name="Ohm R."/>
            <person name="Martin F."/>
            <person name="Silar P."/>
            <person name="Natvig D."/>
            <person name="Lalanne C."/>
            <person name="Gautier V."/>
            <person name="Ament-Velasquez S.L."/>
            <person name="Kruys A."/>
            <person name="Hutchinson M.I."/>
            <person name="Powell A.J."/>
            <person name="Barry K."/>
            <person name="Miller A.N."/>
            <person name="Grigoriev I.V."/>
            <person name="Debuchy R."/>
            <person name="Gladieux P."/>
            <person name="Thoren M.H."/>
            <person name="Johannesson H."/>
        </authorList>
    </citation>
    <scope>NUCLEOTIDE SEQUENCE</scope>
    <source>
        <strain evidence="4">CBS 757.83</strain>
    </source>
</reference>
<sequence length="518" mass="56391">MNREIPGFYYDSVKRKYFRIEDNRTAPAEAAWSAQNVKRRAVQQKDKTRRQDREKRAAGRVKRARVRGVPLLGGLLAREIGEVGAGAVPAAGEEVVRAWAGGLKEKGSVKPWPWVDNGTITGLWVGGSGEHTGPGVLFASGVQDRMAASLVPRDADDSINLRGHEHAMFQRSFYTEDVVAIKFHDPSSSLLVACEQGGSIGIKRYAPQPPHTDIPSPAFLVDSAAHFTLFDSTLGASTASTIHALQPAAHGSSLTCIAGTDQGIIKLQDNKLDWFTPRPRPSQRHKQGRPDPTQPPWQGDILSVDFAHHNPTEVILAGTRSSHVCLLDMRVPVREWTTRSNAFRHVSSIAHVRSVGPHEVLAAGPRNAMAIYDIRFLQQAPPPPPPPPPPLPPSPWQTHKTKQDHHHHHRQTWHGNATRPIVEFPSYRNAAHIHTGLDVLAEPGYGSRGIVAAAHDDATVGLYSLRDGARIPGGAVDSIGAAAGTVVRSIMWATLPGDRHPGLFVGEGPCVKKYSFWA</sequence>
<evidence type="ECO:0000313" key="5">
    <source>
        <dbReference type="Proteomes" id="UP001305647"/>
    </source>
</evidence>
<evidence type="ECO:0000256" key="2">
    <source>
        <dbReference type="ARBA" id="ARBA00022737"/>
    </source>
</evidence>
<dbReference type="PANTHER" id="PTHR44472">
    <property type="entry name" value="DDB1- AND CUL4-ASSOCIATED FACTOR 4-RELATED"/>
    <property type="match status" value="1"/>
</dbReference>
<comment type="caution">
    <text evidence="4">The sequence shown here is derived from an EMBL/GenBank/DDBJ whole genome shotgun (WGS) entry which is preliminary data.</text>
</comment>
<keyword evidence="5" id="KW-1185">Reference proteome</keyword>
<gene>
    <name evidence="4" type="ORF">N658DRAFT_495313</name>
</gene>
<dbReference type="EMBL" id="MU863631">
    <property type="protein sequence ID" value="KAK4102597.1"/>
    <property type="molecule type" value="Genomic_DNA"/>
</dbReference>
<feature type="compositionally biased region" description="Basic and acidic residues" evidence="3">
    <location>
        <begin position="43"/>
        <end position="57"/>
    </location>
</feature>